<dbReference type="GO" id="GO:0003677">
    <property type="term" value="F:DNA binding"/>
    <property type="evidence" value="ECO:0007669"/>
    <property type="project" value="InterPro"/>
</dbReference>
<dbReference type="GO" id="GO:0015627">
    <property type="term" value="C:type II protein secretion system complex"/>
    <property type="evidence" value="ECO:0007669"/>
    <property type="project" value="TreeGrafter"/>
</dbReference>
<feature type="transmembrane region" description="Helical" evidence="2">
    <location>
        <begin position="6"/>
        <end position="27"/>
    </location>
</feature>
<protein>
    <recommendedName>
        <fullName evidence="3">Helix-hairpin-helix DNA-binding motif class 1 domain-containing protein</fullName>
    </recommendedName>
</protein>
<feature type="domain" description="Helix-hairpin-helix DNA-binding motif class 1" evidence="3">
    <location>
        <begin position="148"/>
        <end position="167"/>
    </location>
</feature>
<dbReference type="NCBIfam" id="TIGR00426">
    <property type="entry name" value="competence protein ComEA helix-hairpin-helix repeat region"/>
    <property type="match status" value="1"/>
</dbReference>
<feature type="coiled-coil region" evidence="1">
    <location>
        <begin position="41"/>
        <end position="75"/>
    </location>
</feature>
<evidence type="ECO:0000313" key="5">
    <source>
        <dbReference type="Proteomes" id="UP000229966"/>
    </source>
</evidence>
<evidence type="ECO:0000259" key="3">
    <source>
        <dbReference type="SMART" id="SM00278"/>
    </source>
</evidence>
<evidence type="ECO:0000313" key="4">
    <source>
        <dbReference type="EMBL" id="PIV25743.1"/>
    </source>
</evidence>
<dbReference type="GO" id="GO:0015628">
    <property type="term" value="P:protein secretion by the type II secretion system"/>
    <property type="evidence" value="ECO:0007669"/>
    <property type="project" value="TreeGrafter"/>
</dbReference>
<feature type="domain" description="Helix-hairpin-helix DNA-binding motif class 1" evidence="3">
    <location>
        <begin position="118"/>
        <end position="137"/>
    </location>
</feature>
<gene>
    <name evidence="4" type="ORF">COS38_00045</name>
</gene>
<sequence length="170" mass="18492">MWFENYRTIFGLILIFSILSAGVVYVFSQSRAVGPTFNSQMESLKKQNEELVAKLKNVEDKHNQLVGEFQNAKSEAEKQVAGETTESVSVKTITQNSSSAVPSPVQSGKINVNTASASSLDSLPGIGPSYAGRIIDYREANGGFKAIEEVMNVKGIGPKTFEKIKDKITI</sequence>
<organism evidence="4 5">
    <name type="scientific">Candidatus Berkelbacteria bacterium CG03_land_8_20_14_0_80_40_36</name>
    <dbReference type="NCBI Taxonomy" id="1974509"/>
    <lineage>
        <taxon>Bacteria</taxon>
        <taxon>Candidatus Berkelbacteria</taxon>
    </lineage>
</organism>
<name>A0A2M7CJD9_9BACT</name>
<evidence type="ECO:0000256" key="2">
    <source>
        <dbReference type="SAM" id="Phobius"/>
    </source>
</evidence>
<dbReference type="PANTHER" id="PTHR21180:SF32">
    <property type="entry name" value="ENDONUCLEASE_EXONUCLEASE_PHOSPHATASE FAMILY DOMAIN-CONTAINING PROTEIN 1"/>
    <property type="match status" value="1"/>
</dbReference>
<proteinExistence type="predicted"/>
<dbReference type="InterPro" id="IPR004509">
    <property type="entry name" value="Competence_ComEA_HhH"/>
</dbReference>
<dbReference type="Proteomes" id="UP000229966">
    <property type="component" value="Unassembled WGS sequence"/>
</dbReference>
<comment type="caution">
    <text evidence="4">The sequence shown here is derived from an EMBL/GenBank/DDBJ whole genome shotgun (WGS) entry which is preliminary data.</text>
</comment>
<keyword evidence="2" id="KW-1133">Transmembrane helix</keyword>
<keyword evidence="2" id="KW-0472">Membrane</keyword>
<dbReference type="PANTHER" id="PTHR21180">
    <property type="entry name" value="ENDONUCLEASE/EXONUCLEASE/PHOSPHATASE FAMILY DOMAIN-CONTAINING PROTEIN 1"/>
    <property type="match status" value="1"/>
</dbReference>
<dbReference type="InterPro" id="IPR003583">
    <property type="entry name" value="Hlx-hairpin-Hlx_DNA-bd_motif"/>
</dbReference>
<dbReference type="GO" id="GO:0006281">
    <property type="term" value="P:DNA repair"/>
    <property type="evidence" value="ECO:0007669"/>
    <property type="project" value="InterPro"/>
</dbReference>
<keyword evidence="1" id="KW-0175">Coiled coil</keyword>
<dbReference type="SUPFAM" id="SSF47781">
    <property type="entry name" value="RuvA domain 2-like"/>
    <property type="match status" value="1"/>
</dbReference>
<dbReference type="Gene3D" id="1.10.150.320">
    <property type="entry name" value="Photosystem II 12 kDa extrinsic protein"/>
    <property type="match status" value="1"/>
</dbReference>
<accession>A0A2M7CJD9</accession>
<dbReference type="Pfam" id="PF12836">
    <property type="entry name" value="HHH_3"/>
    <property type="match status" value="1"/>
</dbReference>
<dbReference type="SMART" id="SM00278">
    <property type="entry name" value="HhH1"/>
    <property type="match status" value="2"/>
</dbReference>
<dbReference type="EMBL" id="PEUM01000001">
    <property type="protein sequence ID" value="PIV25743.1"/>
    <property type="molecule type" value="Genomic_DNA"/>
</dbReference>
<dbReference type="AlphaFoldDB" id="A0A2M7CJD9"/>
<keyword evidence="2" id="KW-0812">Transmembrane</keyword>
<dbReference type="InterPro" id="IPR010994">
    <property type="entry name" value="RuvA_2-like"/>
</dbReference>
<evidence type="ECO:0000256" key="1">
    <source>
        <dbReference type="SAM" id="Coils"/>
    </source>
</evidence>
<dbReference type="InterPro" id="IPR051675">
    <property type="entry name" value="Endo/Exo/Phosphatase_dom_1"/>
</dbReference>
<reference evidence="5" key="1">
    <citation type="submission" date="2017-09" db="EMBL/GenBank/DDBJ databases">
        <title>Depth-based differentiation of microbial function through sediment-hosted aquifers and enrichment of novel symbionts in the deep terrestrial subsurface.</title>
        <authorList>
            <person name="Probst A.J."/>
            <person name="Ladd B."/>
            <person name="Jarett J.K."/>
            <person name="Geller-Mcgrath D.E."/>
            <person name="Sieber C.M.K."/>
            <person name="Emerson J.B."/>
            <person name="Anantharaman K."/>
            <person name="Thomas B.C."/>
            <person name="Malmstrom R."/>
            <person name="Stieglmeier M."/>
            <person name="Klingl A."/>
            <person name="Woyke T."/>
            <person name="Ryan C.M."/>
            <person name="Banfield J.F."/>
        </authorList>
    </citation>
    <scope>NUCLEOTIDE SEQUENCE [LARGE SCALE GENOMIC DNA]</scope>
</reference>